<dbReference type="EMBL" id="BK015636">
    <property type="protein sequence ID" value="DAE17156.1"/>
    <property type="molecule type" value="Genomic_DNA"/>
</dbReference>
<evidence type="ECO:0000313" key="1">
    <source>
        <dbReference type="EMBL" id="DAE17156.1"/>
    </source>
</evidence>
<dbReference type="GO" id="GO:0003677">
    <property type="term" value="F:DNA binding"/>
    <property type="evidence" value="ECO:0007669"/>
    <property type="project" value="UniProtKB-KW"/>
</dbReference>
<reference evidence="1" key="1">
    <citation type="journal article" date="2021" name="Proc. Natl. Acad. Sci. U.S.A.">
        <title>A Catalog of Tens of Thousands of Viruses from Human Metagenomes Reveals Hidden Associations with Chronic Diseases.</title>
        <authorList>
            <person name="Tisza M.J."/>
            <person name="Buck C.B."/>
        </authorList>
    </citation>
    <scope>NUCLEOTIDE SEQUENCE</scope>
    <source>
        <strain evidence="1">Ctbvd11</strain>
    </source>
</reference>
<keyword evidence="1" id="KW-0238">DNA-binding</keyword>
<sequence>MSDENKNNGLAWINTPFSLTKLDRQYSLFQQNVLMITSTHLQKFVDEYFLEKRQLGDARSDFLFEQGVDHIVMNIPPIKIDIHDFITCENMSYQKLRAELKTSILDMTVRSTLPDGSDEFAHIFSRMSIPSSKNGYTTKDGKKVSRILGYIMLEIDPKLSKRVFDMGQGYIHHISMIAKFAKNVNTPRVYIYLLRQIGLNRSMDISVPFLELKSYLGLVEIDADKKEILKNELGEPVLNKYPKFSQFRKQVLDVVCRDLQRMEKLSQTDIVFDELKDDDIIYKSGKRKGDPEFIRFHVRRTVVGENHLSKDKNMDVAATLNERYKQNRTPKKGTPVEGDIFAHVHQPTEGKLVTEVGEGSDKWKAFCKLVIGDAEKSLISRISFVGMKNGRFCVECSDDDFDMIRKLGIEDKAKEFFDCKGSFAPVFYRG</sequence>
<protein>
    <submittedName>
        <fullName evidence="1">REPLICATION INITIATION PROTEIN/DNA COMPLEX INITIATOR, DNA-BINDING, REPLICATION-DNA COMPLEX.6A</fullName>
    </submittedName>
</protein>
<organism evidence="1">
    <name type="scientific">Siphoviridae sp. ctbvd11</name>
    <dbReference type="NCBI Taxonomy" id="2825567"/>
    <lineage>
        <taxon>Viruses</taxon>
        <taxon>Duplodnaviria</taxon>
        <taxon>Heunggongvirae</taxon>
        <taxon>Uroviricota</taxon>
        <taxon>Caudoviricetes</taxon>
    </lineage>
</organism>
<proteinExistence type="predicted"/>
<accession>A0A8S5QF46</accession>
<name>A0A8S5QF46_9CAUD</name>